<feature type="domain" description="Ribosome maturation factor RimP N-terminal" evidence="4">
    <location>
        <begin position="40"/>
        <end position="111"/>
    </location>
</feature>
<evidence type="ECO:0000313" key="6">
    <source>
        <dbReference type="Proteomes" id="UP000245124"/>
    </source>
</evidence>
<comment type="caution">
    <text evidence="5">The sequence shown here is derived from an EMBL/GenBank/DDBJ whole genome shotgun (WGS) entry which is preliminary data.</text>
</comment>
<dbReference type="InterPro" id="IPR035956">
    <property type="entry name" value="RimP_N_sf"/>
</dbReference>
<dbReference type="PANTHER" id="PTHR33867:SF1">
    <property type="entry name" value="RIBOSOME MATURATION FACTOR RIMP"/>
    <property type="match status" value="1"/>
</dbReference>
<dbReference type="CDD" id="cd01734">
    <property type="entry name" value="YlxS_C"/>
    <property type="match status" value="1"/>
</dbReference>
<dbReference type="InterPro" id="IPR028989">
    <property type="entry name" value="RimP_N"/>
</dbReference>
<dbReference type="PANTHER" id="PTHR33867">
    <property type="entry name" value="RIBOSOME MATURATION FACTOR RIMP"/>
    <property type="match status" value="1"/>
</dbReference>
<dbReference type="FunFam" id="3.30.300.70:FF:000001">
    <property type="entry name" value="Ribosome maturation factor RimP"/>
    <property type="match status" value="1"/>
</dbReference>
<name>A0A2R5FWY4_NOSCO</name>
<dbReference type="Gene3D" id="3.30.300.70">
    <property type="entry name" value="RimP-like superfamily, N-terminal"/>
    <property type="match status" value="1"/>
</dbReference>
<comment type="function">
    <text evidence="3">Required for maturation of 30S ribosomal subunits.</text>
</comment>
<sequence length="180" mass="20349">MIRHKTSWKIYLSQEVGQCPLFLLNFLMAHPLVPQIIDLATPVAEELGLEVVGVVFHTNQSPPVLRVDIRNPEQDTGLNDCERMSRALEASLDAAQIVPDAYVLEVSSPGISRQLVTDREFISFKGFPVIISTMPPYDGQPEWTGQLIRRDETALYLNQKGRVVEIPRSLITKVQLDERR</sequence>
<keyword evidence="6" id="KW-1185">Reference proteome</keyword>
<dbReference type="EMBL" id="BDUD01000001">
    <property type="protein sequence ID" value="GBG20164.1"/>
    <property type="molecule type" value="Genomic_DNA"/>
</dbReference>
<reference evidence="5 6" key="1">
    <citation type="submission" date="2017-06" db="EMBL/GenBank/DDBJ databases">
        <title>Genome sequencing of cyanobaciteial culture collection at National Institute for Environmental Studies (NIES).</title>
        <authorList>
            <person name="Hirose Y."/>
            <person name="Shimura Y."/>
            <person name="Fujisawa T."/>
            <person name="Nakamura Y."/>
            <person name="Kawachi M."/>
        </authorList>
    </citation>
    <scope>NUCLEOTIDE SEQUENCE [LARGE SCALE GENOMIC DNA]</scope>
    <source>
        <strain evidence="5 6">NIES-4072</strain>
    </source>
</reference>
<evidence type="ECO:0000256" key="3">
    <source>
        <dbReference type="HAMAP-Rule" id="MF_01077"/>
    </source>
</evidence>
<dbReference type="SUPFAM" id="SSF75420">
    <property type="entry name" value="YhbC-like, N-terminal domain"/>
    <property type="match status" value="1"/>
</dbReference>
<dbReference type="InterPro" id="IPR028998">
    <property type="entry name" value="RimP_C"/>
</dbReference>
<dbReference type="AlphaFoldDB" id="A0A2R5FWY4"/>
<dbReference type="GO" id="GO:0005829">
    <property type="term" value="C:cytosol"/>
    <property type="evidence" value="ECO:0007669"/>
    <property type="project" value="TreeGrafter"/>
</dbReference>
<proteinExistence type="inferred from homology"/>
<dbReference type="InterPro" id="IPR003728">
    <property type="entry name" value="Ribosome_maturation_RimP"/>
</dbReference>
<dbReference type="GO" id="GO:0000028">
    <property type="term" value="P:ribosomal small subunit assembly"/>
    <property type="evidence" value="ECO:0007669"/>
    <property type="project" value="TreeGrafter"/>
</dbReference>
<dbReference type="Gene3D" id="2.30.30.180">
    <property type="entry name" value="Ribosome maturation factor RimP, C-terminal domain"/>
    <property type="match status" value="1"/>
</dbReference>
<protein>
    <recommendedName>
        <fullName evidence="3">Ribosome maturation factor RimP</fullName>
    </recommendedName>
</protein>
<organism evidence="5 6">
    <name type="scientific">Nostoc commune NIES-4072</name>
    <dbReference type="NCBI Taxonomy" id="2005467"/>
    <lineage>
        <taxon>Bacteria</taxon>
        <taxon>Bacillati</taxon>
        <taxon>Cyanobacteriota</taxon>
        <taxon>Cyanophyceae</taxon>
        <taxon>Nostocales</taxon>
        <taxon>Nostocaceae</taxon>
        <taxon>Nostoc</taxon>
    </lineage>
</organism>
<comment type="subcellular location">
    <subcellularLocation>
        <location evidence="3">Cytoplasm</location>
    </subcellularLocation>
</comment>
<dbReference type="SUPFAM" id="SSF74942">
    <property type="entry name" value="YhbC-like, C-terminal domain"/>
    <property type="match status" value="1"/>
</dbReference>
<gene>
    <name evidence="3" type="primary">rimP</name>
    <name evidence="5" type="ORF">NIES4072_38390</name>
</gene>
<comment type="similarity">
    <text evidence="3">Belongs to the RimP family.</text>
</comment>
<evidence type="ECO:0000256" key="1">
    <source>
        <dbReference type="ARBA" id="ARBA00022490"/>
    </source>
</evidence>
<evidence type="ECO:0000256" key="2">
    <source>
        <dbReference type="ARBA" id="ARBA00022517"/>
    </source>
</evidence>
<dbReference type="NCBIfam" id="NF000935">
    <property type="entry name" value="PRK00092.3-3"/>
    <property type="match status" value="1"/>
</dbReference>
<dbReference type="Proteomes" id="UP000245124">
    <property type="component" value="Unassembled WGS sequence"/>
</dbReference>
<dbReference type="GO" id="GO:0006412">
    <property type="term" value="P:translation"/>
    <property type="evidence" value="ECO:0007669"/>
    <property type="project" value="TreeGrafter"/>
</dbReference>
<keyword evidence="1 3" id="KW-0963">Cytoplasm</keyword>
<dbReference type="Pfam" id="PF02576">
    <property type="entry name" value="RimP_N"/>
    <property type="match status" value="1"/>
</dbReference>
<dbReference type="InterPro" id="IPR036847">
    <property type="entry name" value="RimP_C_sf"/>
</dbReference>
<accession>A0A2R5FWY4</accession>
<evidence type="ECO:0000313" key="5">
    <source>
        <dbReference type="EMBL" id="GBG20164.1"/>
    </source>
</evidence>
<evidence type="ECO:0000259" key="4">
    <source>
        <dbReference type="Pfam" id="PF02576"/>
    </source>
</evidence>
<dbReference type="HAMAP" id="MF_01077">
    <property type="entry name" value="RimP"/>
    <property type="match status" value="1"/>
</dbReference>
<keyword evidence="2 3" id="KW-0690">Ribosome biogenesis</keyword>